<dbReference type="InParanoid" id="A0A1Z5S9V9"/>
<name>A0A1Z5S9V9_SORBI</name>
<organism evidence="1 2">
    <name type="scientific">Sorghum bicolor</name>
    <name type="common">Sorghum</name>
    <name type="synonym">Sorghum vulgare</name>
    <dbReference type="NCBI Taxonomy" id="4558"/>
    <lineage>
        <taxon>Eukaryota</taxon>
        <taxon>Viridiplantae</taxon>
        <taxon>Streptophyta</taxon>
        <taxon>Embryophyta</taxon>
        <taxon>Tracheophyta</taxon>
        <taxon>Spermatophyta</taxon>
        <taxon>Magnoliopsida</taxon>
        <taxon>Liliopsida</taxon>
        <taxon>Poales</taxon>
        <taxon>Poaceae</taxon>
        <taxon>PACMAD clade</taxon>
        <taxon>Panicoideae</taxon>
        <taxon>Andropogonodae</taxon>
        <taxon>Andropogoneae</taxon>
        <taxon>Sorghinae</taxon>
        <taxon>Sorghum</taxon>
    </lineage>
</organism>
<gene>
    <name evidence="1" type="ORF">SORBI_3001G374301</name>
</gene>
<dbReference type="Proteomes" id="UP000000768">
    <property type="component" value="Chromosome 1"/>
</dbReference>
<dbReference type="AlphaFoldDB" id="A0A1Z5S9V9"/>
<dbReference type="Gramene" id="OQU92606">
    <property type="protein sequence ID" value="OQU92606"/>
    <property type="gene ID" value="SORBI_3001G374301"/>
</dbReference>
<evidence type="ECO:0000313" key="1">
    <source>
        <dbReference type="EMBL" id="OQU92606.1"/>
    </source>
</evidence>
<reference evidence="1 2" key="1">
    <citation type="journal article" date="2009" name="Nature">
        <title>The Sorghum bicolor genome and the diversification of grasses.</title>
        <authorList>
            <person name="Paterson A.H."/>
            <person name="Bowers J.E."/>
            <person name="Bruggmann R."/>
            <person name="Dubchak I."/>
            <person name="Grimwood J."/>
            <person name="Gundlach H."/>
            <person name="Haberer G."/>
            <person name="Hellsten U."/>
            <person name="Mitros T."/>
            <person name="Poliakov A."/>
            <person name="Schmutz J."/>
            <person name="Spannagl M."/>
            <person name="Tang H."/>
            <person name="Wang X."/>
            <person name="Wicker T."/>
            <person name="Bharti A.K."/>
            <person name="Chapman J."/>
            <person name="Feltus F.A."/>
            <person name="Gowik U."/>
            <person name="Grigoriev I.V."/>
            <person name="Lyons E."/>
            <person name="Maher C.A."/>
            <person name="Martis M."/>
            <person name="Narechania A."/>
            <person name="Otillar R.P."/>
            <person name="Penning B.W."/>
            <person name="Salamov A.A."/>
            <person name="Wang Y."/>
            <person name="Zhang L."/>
            <person name="Carpita N.C."/>
            <person name="Freeling M."/>
            <person name="Gingle A.R."/>
            <person name="Hash C.T."/>
            <person name="Keller B."/>
            <person name="Klein P."/>
            <person name="Kresovich S."/>
            <person name="McCann M.C."/>
            <person name="Ming R."/>
            <person name="Peterson D.G."/>
            <person name="Mehboob-ur-Rahman"/>
            <person name="Ware D."/>
            <person name="Westhoff P."/>
            <person name="Mayer K.F."/>
            <person name="Messing J."/>
            <person name="Rokhsar D.S."/>
        </authorList>
    </citation>
    <scope>NUCLEOTIDE SEQUENCE [LARGE SCALE GENOMIC DNA]</scope>
    <source>
        <strain evidence="2">cv. BTx623</strain>
    </source>
</reference>
<keyword evidence="2" id="KW-1185">Reference proteome</keyword>
<proteinExistence type="predicted"/>
<reference evidence="2" key="2">
    <citation type="journal article" date="2018" name="Plant J.">
        <title>The Sorghum bicolor reference genome: improved assembly, gene annotations, a transcriptome atlas, and signatures of genome organization.</title>
        <authorList>
            <person name="McCormick R.F."/>
            <person name="Truong S.K."/>
            <person name="Sreedasyam A."/>
            <person name="Jenkins J."/>
            <person name="Shu S."/>
            <person name="Sims D."/>
            <person name="Kennedy M."/>
            <person name="Amirebrahimi M."/>
            <person name="Weers B.D."/>
            <person name="McKinley B."/>
            <person name="Mattison A."/>
            <person name="Morishige D.T."/>
            <person name="Grimwood J."/>
            <person name="Schmutz J."/>
            <person name="Mullet J.E."/>
        </authorList>
    </citation>
    <scope>NUCLEOTIDE SEQUENCE [LARGE SCALE GENOMIC DNA]</scope>
    <source>
        <strain evidence="2">cv. BTx623</strain>
    </source>
</reference>
<dbReference type="EMBL" id="CM000760">
    <property type="protein sequence ID" value="OQU92606.1"/>
    <property type="molecule type" value="Genomic_DNA"/>
</dbReference>
<sequence>MEKLRKHTSRVPLARARVRLSAAGSMHACSGTYVETGPQDWNGRLVMLFATSNCYAAAWCFITAWSKFYRLRKLADQASPTHHRVLLPQLTRLLLR</sequence>
<accession>A0A1Z5S9V9</accession>
<evidence type="ECO:0000313" key="2">
    <source>
        <dbReference type="Proteomes" id="UP000000768"/>
    </source>
</evidence>
<protein>
    <submittedName>
        <fullName evidence="1">Uncharacterized protein</fullName>
    </submittedName>
</protein>